<evidence type="ECO:0000256" key="1">
    <source>
        <dbReference type="ARBA" id="ARBA00004651"/>
    </source>
</evidence>
<dbReference type="OrthoDB" id="5125212at2"/>
<keyword evidence="4 6" id="KW-1133">Transmembrane helix</keyword>
<gene>
    <name evidence="8" type="ORF">D9V28_09165</name>
</gene>
<dbReference type="EMBL" id="RCWJ01000002">
    <property type="protein sequence ID" value="RLQ84356.1"/>
    <property type="molecule type" value="Genomic_DNA"/>
</dbReference>
<feature type="transmembrane region" description="Helical" evidence="6">
    <location>
        <begin position="43"/>
        <end position="62"/>
    </location>
</feature>
<evidence type="ECO:0000313" key="9">
    <source>
        <dbReference type="Proteomes" id="UP000282460"/>
    </source>
</evidence>
<dbReference type="AlphaFoldDB" id="A0A3L7J1D8"/>
<dbReference type="Pfam" id="PF13396">
    <property type="entry name" value="PLDc_N"/>
    <property type="match status" value="1"/>
</dbReference>
<keyword evidence="9" id="KW-1185">Reference proteome</keyword>
<dbReference type="Proteomes" id="UP000282460">
    <property type="component" value="Unassembled WGS sequence"/>
</dbReference>
<evidence type="ECO:0000259" key="7">
    <source>
        <dbReference type="Pfam" id="PF13396"/>
    </source>
</evidence>
<reference evidence="8 9" key="1">
    <citation type="submission" date="2018-10" db="EMBL/GenBank/DDBJ databases">
        <authorList>
            <person name="Li J."/>
        </authorList>
    </citation>
    <scope>NUCLEOTIDE SEQUENCE [LARGE SCALE GENOMIC DNA]</scope>
    <source>
        <strain evidence="8 9">ZD1-4</strain>
    </source>
</reference>
<evidence type="ECO:0000313" key="8">
    <source>
        <dbReference type="EMBL" id="RLQ84356.1"/>
    </source>
</evidence>
<keyword evidence="2" id="KW-1003">Cell membrane</keyword>
<protein>
    <recommendedName>
        <fullName evidence="7">Cardiolipin synthase N-terminal domain-containing protein</fullName>
    </recommendedName>
</protein>
<evidence type="ECO:0000256" key="6">
    <source>
        <dbReference type="SAM" id="Phobius"/>
    </source>
</evidence>
<keyword evidence="5 6" id="KW-0472">Membrane</keyword>
<name>A0A3L7J1D8_9MICO</name>
<keyword evidence="3 6" id="KW-0812">Transmembrane</keyword>
<comment type="subcellular location">
    <subcellularLocation>
        <location evidence="1">Cell membrane</location>
        <topology evidence="1">Multi-pass membrane protein</topology>
    </subcellularLocation>
</comment>
<feature type="domain" description="Cardiolipin synthase N-terminal" evidence="7">
    <location>
        <begin position="24"/>
        <end position="64"/>
    </location>
</feature>
<dbReference type="InterPro" id="IPR027379">
    <property type="entry name" value="CLS_N"/>
</dbReference>
<accession>A0A3L7J1D8</accession>
<dbReference type="RefSeq" id="WP_121659396.1">
    <property type="nucleotide sequence ID" value="NZ_BMEK01000002.1"/>
</dbReference>
<sequence>MTADLILASAVAGAAGAAYLTAIAYAVVTILRSPKLETWGRAFWVAALVCVPLVAMVVWFVAGPRPFDTALSFSRR</sequence>
<feature type="transmembrane region" description="Helical" evidence="6">
    <location>
        <begin position="6"/>
        <end position="31"/>
    </location>
</feature>
<comment type="caution">
    <text evidence="8">The sequence shown here is derived from an EMBL/GenBank/DDBJ whole genome shotgun (WGS) entry which is preliminary data.</text>
</comment>
<evidence type="ECO:0000256" key="3">
    <source>
        <dbReference type="ARBA" id="ARBA00022692"/>
    </source>
</evidence>
<evidence type="ECO:0000256" key="4">
    <source>
        <dbReference type="ARBA" id="ARBA00022989"/>
    </source>
</evidence>
<proteinExistence type="predicted"/>
<evidence type="ECO:0000256" key="5">
    <source>
        <dbReference type="ARBA" id="ARBA00023136"/>
    </source>
</evidence>
<organism evidence="8 9">
    <name type="scientific">Mycetocola zhadangensis</name>
    <dbReference type="NCBI Taxonomy" id="1164595"/>
    <lineage>
        <taxon>Bacteria</taxon>
        <taxon>Bacillati</taxon>
        <taxon>Actinomycetota</taxon>
        <taxon>Actinomycetes</taxon>
        <taxon>Micrococcales</taxon>
        <taxon>Microbacteriaceae</taxon>
        <taxon>Mycetocola</taxon>
    </lineage>
</organism>
<evidence type="ECO:0000256" key="2">
    <source>
        <dbReference type="ARBA" id="ARBA00022475"/>
    </source>
</evidence>